<comment type="caution">
    <text evidence="1">The sequence shown here is derived from an EMBL/GenBank/DDBJ whole genome shotgun (WGS) entry which is preliminary data.</text>
</comment>
<dbReference type="AlphaFoldDB" id="A0A8T1JGI6"/>
<sequence>MQLFSIIALLAAAVHCVQAIPERKLLRTGYNSGLDFSTLTGSTAGGTTGTLSSVTSLLPTSSGTSGILPSTDSLSSLTTGIGSLTNLVGTATGSSTSNNLLSSATEATGGSGTTTSSTTQASSK</sequence>
<accession>A0A8T1JGI6</accession>
<name>A0A8T1JGI6_9STRA</name>
<dbReference type="EMBL" id="RCMI01002451">
    <property type="protein sequence ID" value="KAG2876480.1"/>
    <property type="molecule type" value="Genomic_DNA"/>
</dbReference>
<evidence type="ECO:0000313" key="1">
    <source>
        <dbReference type="EMBL" id="KAG2876480.1"/>
    </source>
</evidence>
<protein>
    <submittedName>
        <fullName evidence="1">Uncharacterized protein</fullName>
    </submittedName>
</protein>
<dbReference type="Proteomes" id="UP000774804">
    <property type="component" value="Unassembled WGS sequence"/>
</dbReference>
<organism evidence="1 2">
    <name type="scientific">Phytophthora cactorum</name>
    <dbReference type="NCBI Taxonomy" id="29920"/>
    <lineage>
        <taxon>Eukaryota</taxon>
        <taxon>Sar</taxon>
        <taxon>Stramenopiles</taxon>
        <taxon>Oomycota</taxon>
        <taxon>Peronosporomycetes</taxon>
        <taxon>Peronosporales</taxon>
        <taxon>Peronosporaceae</taxon>
        <taxon>Phytophthora</taxon>
    </lineage>
</organism>
<evidence type="ECO:0000313" key="2">
    <source>
        <dbReference type="Proteomes" id="UP000774804"/>
    </source>
</evidence>
<gene>
    <name evidence="1" type="ORF">PC115_g23619</name>
</gene>
<reference evidence="1" key="1">
    <citation type="submission" date="2018-10" db="EMBL/GenBank/DDBJ databases">
        <title>Effector identification in a new, highly contiguous assembly of the strawberry crown rot pathogen Phytophthora cactorum.</title>
        <authorList>
            <person name="Armitage A.D."/>
            <person name="Nellist C.F."/>
            <person name="Bates H."/>
            <person name="Vickerstaff R.J."/>
            <person name="Harrison R.J."/>
        </authorList>
    </citation>
    <scope>NUCLEOTIDE SEQUENCE</scope>
    <source>
        <strain evidence="1">4032</strain>
    </source>
</reference>
<proteinExistence type="predicted"/>